<dbReference type="GO" id="GO:0006285">
    <property type="term" value="P:base-excision repair, AP site formation"/>
    <property type="evidence" value="ECO:0007669"/>
    <property type="project" value="TreeGrafter"/>
</dbReference>
<evidence type="ECO:0000256" key="1">
    <source>
        <dbReference type="ARBA" id="ARBA00022763"/>
    </source>
</evidence>
<name>A0A9W6UXI8_9ACTN</name>
<dbReference type="GO" id="GO:0008725">
    <property type="term" value="F:DNA-3-methyladenine glycosylase activity"/>
    <property type="evidence" value="ECO:0007669"/>
    <property type="project" value="TreeGrafter"/>
</dbReference>
<organism evidence="3 4">
    <name type="scientific">Actinomadura rubrobrunea</name>
    <dbReference type="NCBI Taxonomy" id="115335"/>
    <lineage>
        <taxon>Bacteria</taxon>
        <taxon>Bacillati</taxon>
        <taxon>Actinomycetota</taxon>
        <taxon>Actinomycetes</taxon>
        <taxon>Streptosporangiales</taxon>
        <taxon>Thermomonosporaceae</taxon>
        <taxon>Actinomadura</taxon>
    </lineage>
</organism>
<protein>
    <recommendedName>
        <fullName evidence="5">DNA-3-methyladenine glycosylase 2 family protein</fullName>
    </recommendedName>
</protein>
<evidence type="ECO:0008006" key="5">
    <source>
        <dbReference type="Google" id="ProtNLM"/>
    </source>
</evidence>
<dbReference type="Gene3D" id="1.10.340.30">
    <property type="entry name" value="Hypothetical protein, domain 2"/>
    <property type="match status" value="1"/>
</dbReference>
<dbReference type="GO" id="GO:0006307">
    <property type="term" value="P:DNA alkylation repair"/>
    <property type="evidence" value="ECO:0007669"/>
    <property type="project" value="TreeGrafter"/>
</dbReference>
<reference evidence="3" key="1">
    <citation type="submission" date="2023-02" db="EMBL/GenBank/DDBJ databases">
        <title>Actinomadura rubrobrunea NBRC 14622.</title>
        <authorList>
            <person name="Ichikawa N."/>
            <person name="Sato H."/>
            <person name="Tonouchi N."/>
        </authorList>
    </citation>
    <scope>NUCLEOTIDE SEQUENCE</scope>
    <source>
        <strain evidence="3">NBRC 14622</strain>
    </source>
</reference>
<dbReference type="Proteomes" id="UP001165124">
    <property type="component" value="Unassembled WGS sequence"/>
</dbReference>
<dbReference type="InterPro" id="IPR011257">
    <property type="entry name" value="DNA_glycosylase"/>
</dbReference>
<evidence type="ECO:0000256" key="2">
    <source>
        <dbReference type="ARBA" id="ARBA00023204"/>
    </source>
</evidence>
<dbReference type="AlphaFoldDB" id="A0A9W6UXI8"/>
<dbReference type="PANTHER" id="PTHR43003">
    <property type="entry name" value="DNA-3-METHYLADENINE GLYCOSYLASE"/>
    <property type="match status" value="1"/>
</dbReference>
<gene>
    <name evidence="3" type="ORF">Arub01_56270</name>
</gene>
<evidence type="ECO:0000313" key="4">
    <source>
        <dbReference type="Proteomes" id="UP001165124"/>
    </source>
</evidence>
<keyword evidence="1" id="KW-0227">DNA damage</keyword>
<dbReference type="PANTHER" id="PTHR43003:SF5">
    <property type="entry name" value="DNA-3-METHYLADENINE GLYCOSYLASE"/>
    <property type="match status" value="1"/>
</dbReference>
<evidence type="ECO:0000313" key="3">
    <source>
        <dbReference type="EMBL" id="GLW67384.1"/>
    </source>
</evidence>
<dbReference type="EMBL" id="BSRZ01000022">
    <property type="protein sequence ID" value="GLW67384.1"/>
    <property type="molecule type" value="Genomic_DNA"/>
</dbReference>
<comment type="caution">
    <text evidence="3">The sequence shown here is derived from an EMBL/GenBank/DDBJ whole genome shotgun (WGS) entry which is preliminary data.</text>
</comment>
<proteinExistence type="predicted"/>
<dbReference type="GO" id="GO:0005737">
    <property type="term" value="C:cytoplasm"/>
    <property type="evidence" value="ECO:0007669"/>
    <property type="project" value="TreeGrafter"/>
</dbReference>
<sequence>MARMTFEMREHPGWTLVNGHWLRGVSDADQPPYALPVNGPAPHTFHLPNPLPSTVPPALHWALLSIAPVRRHRNPSLWDAIATAIIRQVVRADQARIQHARFRQAHGPRVDTPYGPVHALPTPQTVLKLTGDDFAALGLAFKASALQAAAGAYLEYGAKWAELPPADLVAELQTVPRIGPWTAGAAVADYTHDWSLYPYTDLAVRKWAQAATPGIEWPDDEKSFGEWWRTITDDHLGALTVLTLAWGAHQASQS</sequence>
<accession>A0A9W6UXI8</accession>
<keyword evidence="4" id="KW-1185">Reference proteome</keyword>
<dbReference type="GO" id="GO:0032993">
    <property type="term" value="C:protein-DNA complex"/>
    <property type="evidence" value="ECO:0007669"/>
    <property type="project" value="TreeGrafter"/>
</dbReference>
<dbReference type="InterPro" id="IPR051912">
    <property type="entry name" value="Alkylbase_DNA_Glycosylase/TA"/>
</dbReference>
<keyword evidence="2" id="KW-0234">DNA repair</keyword>
<dbReference type="GO" id="GO:0043916">
    <property type="term" value="F:DNA-7-methylguanine glycosylase activity"/>
    <property type="evidence" value="ECO:0007669"/>
    <property type="project" value="TreeGrafter"/>
</dbReference>
<dbReference type="GO" id="GO:0032131">
    <property type="term" value="F:alkylated DNA binding"/>
    <property type="evidence" value="ECO:0007669"/>
    <property type="project" value="TreeGrafter"/>
</dbReference>
<dbReference type="SUPFAM" id="SSF48150">
    <property type="entry name" value="DNA-glycosylase"/>
    <property type="match status" value="1"/>
</dbReference>